<evidence type="ECO:0000256" key="10">
    <source>
        <dbReference type="NCBIfam" id="TIGR01163"/>
    </source>
</evidence>
<comment type="cofactor">
    <cofactor evidence="3">
        <name>Co(2+)</name>
        <dbReference type="ChEBI" id="CHEBI:48828"/>
    </cofactor>
</comment>
<sequence>MKEKLLCPSMMCADYGALKDDVIALDKAGVDIFHCDVMDGTFVPNMTMGIMDIKTIRKYTDKLVDVHLMIENPSTKIDLFIDAGVDLIYIHPEAERYVVKTLAYIKSKGKLAGIAVNPDTSIETIHEMLNLVDYVMVMSVNPGFAGQQFIDFTKDKIKKLVAMKETYDFKLVIDGAMSPEKIKEMNELGADGYILGTSALFGKEETYQQLIKELREL</sequence>
<dbReference type="Proteomes" id="UP001230220">
    <property type="component" value="Unassembled WGS sequence"/>
</dbReference>
<dbReference type="PANTHER" id="PTHR11749">
    <property type="entry name" value="RIBULOSE-5-PHOSPHATE-3-EPIMERASE"/>
    <property type="match status" value="1"/>
</dbReference>
<gene>
    <name evidence="11" type="ORF">J2S15_000965</name>
</gene>
<dbReference type="GO" id="GO:0004750">
    <property type="term" value="F:D-ribulose-phosphate 3-epimerase activity"/>
    <property type="evidence" value="ECO:0007669"/>
    <property type="project" value="UniProtKB-EC"/>
</dbReference>
<evidence type="ECO:0000256" key="5">
    <source>
        <dbReference type="ARBA" id="ARBA00001954"/>
    </source>
</evidence>
<evidence type="ECO:0000256" key="7">
    <source>
        <dbReference type="ARBA" id="ARBA00013188"/>
    </source>
</evidence>
<dbReference type="EC" id="5.1.3.1" evidence="7 10"/>
<evidence type="ECO:0000256" key="3">
    <source>
        <dbReference type="ARBA" id="ARBA00001941"/>
    </source>
</evidence>
<dbReference type="CDD" id="cd00429">
    <property type="entry name" value="RPE"/>
    <property type="match status" value="1"/>
</dbReference>
<dbReference type="Gene3D" id="3.20.20.70">
    <property type="entry name" value="Aldolase class I"/>
    <property type="match status" value="1"/>
</dbReference>
<reference evidence="11 12" key="1">
    <citation type="submission" date="2023-07" db="EMBL/GenBank/DDBJ databases">
        <title>Genomic Encyclopedia of Type Strains, Phase IV (KMG-IV): sequencing the most valuable type-strain genomes for metagenomic binning, comparative biology and taxonomic classification.</title>
        <authorList>
            <person name="Goeker M."/>
        </authorList>
    </citation>
    <scope>NUCLEOTIDE SEQUENCE [LARGE SCALE GENOMIC DNA]</scope>
    <source>
        <strain evidence="11 12">DSM 16784</strain>
    </source>
</reference>
<evidence type="ECO:0000256" key="8">
    <source>
        <dbReference type="ARBA" id="ARBA00022723"/>
    </source>
</evidence>
<evidence type="ECO:0000313" key="12">
    <source>
        <dbReference type="Proteomes" id="UP001230220"/>
    </source>
</evidence>
<evidence type="ECO:0000256" key="1">
    <source>
        <dbReference type="ARBA" id="ARBA00001782"/>
    </source>
</evidence>
<dbReference type="NCBIfam" id="TIGR01163">
    <property type="entry name" value="rpe"/>
    <property type="match status" value="1"/>
</dbReference>
<dbReference type="PROSITE" id="PS01086">
    <property type="entry name" value="RIBUL_P_3_EPIMER_2"/>
    <property type="match status" value="1"/>
</dbReference>
<dbReference type="Pfam" id="PF00834">
    <property type="entry name" value="Ribul_P_3_epim"/>
    <property type="match status" value="1"/>
</dbReference>
<dbReference type="RefSeq" id="WP_307405957.1">
    <property type="nucleotide sequence ID" value="NZ_JAUSUR010000001.1"/>
</dbReference>
<proteinExistence type="inferred from homology"/>
<comment type="caution">
    <text evidence="11">The sequence shown here is derived from an EMBL/GenBank/DDBJ whole genome shotgun (WGS) entry which is preliminary data.</text>
</comment>
<evidence type="ECO:0000256" key="6">
    <source>
        <dbReference type="ARBA" id="ARBA00009541"/>
    </source>
</evidence>
<evidence type="ECO:0000256" key="2">
    <source>
        <dbReference type="ARBA" id="ARBA00001936"/>
    </source>
</evidence>
<comment type="cofactor">
    <cofactor evidence="5">
        <name>Fe(2+)</name>
        <dbReference type="ChEBI" id="CHEBI:29033"/>
    </cofactor>
</comment>
<dbReference type="EMBL" id="JAUSUR010000001">
    <property type="protein sequence ID" value="MDQ0360234.1"/>
    <property type="molecule type" value="Genomic_DNA"/>
</dbReference>
<keyword evidence="9 11" id="KW-0413">Isomerase</keyword>
<evidence type="ECO:0000256" key="9">
    <source>
        <dbReference type="ARBA" id="ARBA00023235"/>
    </source>
</evidence>
<dbReference type="InterPro" id="IPR000056">
    <property type="entry name" value="Ribul_P_3_epim-like"/>
</dbReference>
<comment type="cofactor">
    <cofactor evidence="4">
        <name>Zn(2+)</name>
        <dbReference type="ChEBI" id="CHEBI:29105"/>
    </cofactor>
</comment>
<name>A0ABU0E025_9FIRM</name>
<organism evidence="11 12">
    <name type="scientific">Breznakia pachnodae</name>
    <dbReference type="NCBI Taxonomy" id="265178"/>
    <lineage>
        <taxon>Bacteria</taxon>
        <taxon>Bacillati</taxon>
        <taxon>Bacillota</taxon>
        <taxon>Erysipelotrichia</taxon>
        <taxon>Erysipelotrichales</taxon>
        <taxon>Erysipelotrichaceae</taxon>
        <taxon>Breznakia</taxon>
    </lineage>
</organism>
<dbReference type="InterPro" id="IPR013785">
    <property type="entry name" value="Aldolase_TIM"/>
</dbReference>
<protein>
    <recommendedName>
        <fullName evidence="7 10">Ribulose-phosphate 3-epimerase</fullName>
        <ecNumber evidence="7 10">5.1.3.1</ecNumber>
    </recommendedName>
</protein>
<comment type="cofactor">
    <cofactor evidence="2">
        <name>Mn(2+)</name>
        <dbReference type="ChEBI" id="CHEBI:29035"/>
    </cofactor>
</comment>
<evidence type="ECO:0000256" key="4">
    <source>
        <dbReference type="ARBA" id="ARBA00001947"/>
    </source>
</evidence>
<dbReference type="SUPFAM" id="SSF51366">
    <property type="entry name" value="Ribulose-phoshate binding barrel"/>
    <property type="match status" value="1"/>
</dbReference>
<evidence type="ECO:0000313" key="11">
    <source>
        <dbReference type="EMBL" id="MDQ0360234.1"/>
    </source>
</evidence>
<accession>A0ABU0E025</accession>
<dbReference type="InterPro" id="IPR011060">
    <property type="entry name" value="RibuloseP-bd_barrel"/>
</dbReference>
<dbReference type="InterPro" id="IPR026019">
    <property type="entry name" value="Ribul_P_3_epim"/>
</dbReference>
<comment type="similarity">
    <text evidence="6">Belongs to the ribulose-phosphate 3-epimerase family.</text>
</comment>
<comment type="catalytic activity">
    <reaction evidence="1">
        <text>D-ribulose 5-phosphate = D-xylulose 5-phosphate</text>
        <dbReference type="Rhea" id="RHEA:13677"/>
        <dbReference type="ChEBI" id="CHEBI:57737"/>
        <dbReference type="ChEBI" id="CHEBI:58121"/>
        <dbReference type="EC" id="5.1.3.1"/>
    </reaction>
</comment>
<keyword evidence="8" id="KW-0479">Metal-binding</keyword>
<keyword evidence="12" id="KW-1185">Reference proteome</keyword>
<dbReference type="NCBIfam" id="NF004076">
    <property type="entry name" value="PRK05581.1-4"/>
    <property type="match status" value="1"/>
</dbReference>